<feature type="region of interest" description="Disordered" evidence="1">
    <location>
        <begin position="1"/>
        <end position="36"/>
    </location>
</feature>
<reference evidence="2 3" key="1">
    <citation type="journal article" date="2015" name="Proc. Natl. Acad. Sci. U.S.A.">
        <title>The resurrection genome of Boea hygrometrica: A blueprint for survival of dehydration.</title>
        <authorList>
            <person name="Xiao L."/>
            <person name="Yang G."/>
            <person name="Zhang L."/>
            <person name="Yang X."/>
            <person name="Zhao S."/>
            <person name="Ji Z."/>
            <person name="Zhou Q."/>
            <person name="Hu M."/>
            <person name="Wang Y."/>
            <person name="Chen M."/>
            <person name="Xu Y."/>
            <person name="Jin H."/>
            <person name="Xiao X."/>
            <person name="Hu G."/>
            <person name="Bao F."/>
            <person name="Hu Y."/>
            <person name="Wan P."/>
            <person name="Li L."/>
            <person name="Deng X."/>
            <person name="Kuang T."/>
            <person name="Xiang C."/>
            <person name="Zhu J.K."/>
            <person name="Oliver M.J."/>
            <person name="He Y."/>
        </authorList>
    </citation>
    <scope>NUCLEOTIDE SEQUENCE [LARGE SCALE GENOMIC DNA]</scope>
    <source>
        <strain evidence="3">cv. XS01</strain>
    </source>
</reference>
<feature type="region of interest" description="Disordered" evidence="1">
    <location>
        <begin position="83"/>
        <end position="135"/>
    </location>
</feature>
<evidence type="ECO:0000313" key="3">
    <source>
        <dbReference type="Proteomes" id="UP000250235"/>
    </source>
</evidence>
<dbReference type="EMBL" id="KV007754">
    <property type="protein sequence ID" value="KZV31053.1"/>
    <property type="molecule type" value="Genomic_DNA"/>
</dbReference>
<organism evidence="2 3">
    <name type="scientific">Dorcoceras hygrometricum</name>
    <dbReference type="NCBI Taxonomy" id="472368"/>
    <lineage>
        <taxon>Eukaryota</taxon>
        <taxon>Viridiplantae</taxon>
        <taxon>Streptophyta</taxon>
        <taxon>Embryophyta</taxon>
        <taxon>Tracheophyta</taxon>
        <taxon>Spermatophyta</taxon>
        <taxon>Magnoliopsida</taxon>
        <taxon>eudicotyledons</taxon>
        <taxon>Gunneridae</taxon>
        <taxon>Pentapetalae</taxon>
        <taxon>asterids</taxon>
        <taxon>lamiids</taxon>
        <taxon>Lamiales</taxon>
        <taxon>Gesneriaceae</taxon>
        <taxon>Didymocarpoideae</taxon>
        <taxon>Trichosporeae</taxon>
        <taxon>Loxocarpinae</taxon>
        <taxon>Dorcoceras</taxon>
    </lineage>
</organism>
<feature type="compositionally biased region" description="Basic and acidic residues" evidence="1">
    <location>
        <begin position="7"/>
        <end position="18"/>
    </location>
</feature>
<protein>
    <submittedName>
        <fullName evidence="2">Uncharacterized protein</fullName>
    </submittedName>
</protein>
<dbReference type="AlphaFoldDB" id="A0A2Z7B984"/>
<proteinExistence type="predicted"/>
<feature type="compositionally biased region" description="Basic and acidic residues" evidence="1">
    <location>
        <begin position="105"/>
        <end position="114"/>
    </location>
</feature>
<keyword evidence="3" id="KW-1185">Reference proteome</keyword>
<sequence length="135" mass="14860">MAGNVDKVADVVKERGRDALVNPPKKKRDQSRDRDPVPCWEDIFGEIATKVESSAWLRPDSQGILALQRLAAVDLLIRSTTGNMVPSSSCNRRPLTNLARTKSLRKGDRNKSDHAINGGGGREVVREKGPAPFWS</sequence>
<gene>
    <name evidence="2" type="ORF">F511_16726</name>
</gene>
<dbReference type="Proteomes" id="UP000250235">
    <property type="component" value="Unassembled WGS sequence"/>
</dbReference>
<evidence type="ECO:0000256" key="1">
    <source>
        <dbReference type="SAM" id="MobiDB-lite"/>
    </source>
</evidence>
<name>A0A2Z7B984_9LAMI</name>
<evidence type="ECO:0000313" key="2">
    <source>
        <dbReference type="EMBL" id="KZV31053.1"/>
    </source>
</evidence>
<accession>A0A2Z7B984</accession>